<dbReference type="NCBIfam" id="TIGR00494">
    <property type="entry name" value="crcB"/>
    <property type="match status" value="1"/>
</dbReference>
<dbReference type="RefSeq" id="WP_084276496.1">
    <property type="nucleotide sequence ID" value="NZ_AP026671.1"/>
</dbReference>
<reference evidence="13" key="1">
    <citation type="submission" date="2017-04" db="EMBL/GenBank/DDBJ databases">
        <authorList>
            <person name="Varghese N."/>
            <person name="Submissions S."/>
        </authorList>
    </citation>
    <scope>NUCLEOTIDE SEQUENCE [LARGE SCALE GENOMIC DNA]</scope>
    <source>
        <strain evidence="13">DSM 16512</strain>
    </source>
</reference>
<sequence>MNFSTVLAVGIGGFFGAISRYLIATYVQKLSGLFFPVGTLTVNVLGSFIIGFLYLYFEQTINPLYKAMLVTGFLGALTTFSTFSLETLLLFQEGLYLKGLLNIILNVTLTISSTFAAIILFKKIYGGL</sequence>
<dbReference type="GO" id="GO:0140114">
    <property type="term" value="P:cellular detoxification of fluoride"/>
    <property type="evidence" value="ECO:0007669"/>
    <property type="project" value="UniProtKB-UniRule"/>
</dbReference>
<evidence type="ECO:0000256" key="11">
    <source>
        <dbReference type="HAMAP-Rule" id="MF_00454"/>
    </source>
</evidence>
<evidence type="ECO:0000256" key="6">
    <source>
        <dbReference type="ARBA" id="ARBA00023065"/>
    </source>
</evidence>
<dbReference type="HAMAP" id="MF_00454">
    <property type="entry name" value="FluC"/>
    <property type="match status" value="1"/>
</dbReference>
<keyword evidence="13" id="KW-1185">Reference proteome</keyword>
<feature type="binding site" evidence="11">
    <location>
        <position position="75"/>
    </location>
    <ligand>
        <name>Na(+)</name>
        <dbReference type="ChEBI" id="CHEBI:29101"/>
        <note>structural</note>
    </ligand>
</feature>
<dbReference type="GO" id="GO:0046872">
    <property type="term" value="F:metal ion binding"/>
    <property type="evidence" value="ECO:0007669"/>
    <property type="project" value="UniProtKB-KW"/>
</dbReference>
<keyword evidence="11" id="KW-0915">Sodium</keyword>
<comment type="function">
    <text evidence="11">Fluoride-specific ion channel. Important for reducing fluoride concentration in the cell, thus reducing its toxicity.</text>
</comment>
<evidence type="ECO:0000256" key="1">
    <source>
        <dbReference type="ARBA" id="ARBA00004651"/>
    </source>
</evidence>
<organism evidence="12 13">
    <name type="scientific">Nitratiruptor tergarcus DSM 16512</name>
    <dbReference type="NCBI Taxonomy" id="1069081"/>
    <lineage>
        <taxon>Bacteria</taxon>
        <taxon>Pseudomonadati</taxon>
        <taxon>Campylobacterota</taxon>
        <taxon>Epsilonproteobacteria</taxon>
        <taxon>Nautiliales</taxon>
        <taxon>Nitratiruptoraceae</taxon>
        <taxon>Nitratiruptor</taxon>
    </lineage>
</organism>
<evidence type="ECO:0000256" key="2">
    <source>
        <dbReference type="ARBA" id="ARBA00022475"/>
    </source>
</evidence>
<keyword evidence="5 11" id="KW-1133">Transmembrane helix</keyword>
<evidence type="ECO:0000313" key="13">
    <source>
        <dbReference type="Proteomes" id="UP000192602"/>
    </source>
</evidence>
<evidence type="ECO:0000256" key="10">
    <source>
        <dbReference type="ARBA" id="ARBA00035585"/>
    </source>
</evidence>
<evidence type="ECO:0000256" key="8">
    <source>
        <dbReference type="ARBA" id="ARBA00023303"/>
    </source>
</evidence>
<name>A0A1W1WVQ0_9BACT</name>
<proteinExistence type="inferred from homology"/>
<keyword evidence="11" id="KW-0813">Transport</keyword>
<dbReference type="OrthoDB" id="9806299at2"/>
<dbReference type="GO" id="GO:0062054">
    <property type="term" value="F:fluoride channel activity"/>
    <property type="evidence" value="ECO:0007669"/>
    <property type="project" value="UniProtKB-UniRule"/>
</dbReference>
<feature type="transmembrane region" description="Helical" evidence="11">
    <location>
        <begin position="69"/>
        <end position="91"/>
    </location>
</feature>
<gene>
    <name evidence="11" type="primary">fluC</name>
    <name evidence="11" type="synonym">crcB</name>
    <name evidence="12" type="ORF">SAMN05660197_1959</name>
</gene>
<accession>A0A1W1WVQ0</accession>
<feature type="transmembrane region" description="Helical" evidence="11">
    <location>
        <begin position="7"/>
        <end position="27"/>
    </location>
</feature>
<dbReference type="PANTHER" id="PTHR28259:SF1">
    <property type="entry name" value="FLUORIDE EXPORT PROTEIN 1-RELATED"/>
    <property type="match status" value="1"/>
</dbReference>
<dbReference type="PANTHER" id="PTHR28259">
    <property type="entry name" value="FLUORIDE EXPORT PROTEIN 1-RELATED"/>
    <property type="match status" value="1"/>
</dbReference>
<keyword evidence="8 11" id="KW-0407">Ion channel</keyword>
<evidence type="ECO:0000256" key="4">
    <source>
        <dbReference type="ARBA" id="ARBA00022692"/>
    </source>
</evidence>
<comment type="subcellular location">
    <subcellularLocation>
        <location evidence="1 11">Cell membrane</location>
        <topology evidence="1 11">Multi-pass membrane protein</topology>
    </subcellularLocation>
</comment>
<comment type="activity regulation">
    <text evidence="11">Na(+) is not transported, but it plays an essential structural role and its presence is essential for fluoride channel function.</text>
</comment>
<evidence type="ECO:0000256" key="5">
    <source>
        <dbReference type="ARBA" id="ARBA00022989"/>
    </source>
</evidence>
<keyword evidence="2 11" id="KW-1003">Cell membrane</keyword>
<dbReference type="Pfam" id="PF02537">
    <property type="entry name" value="CRCB"/>
    <property type="match status" value="1"/>
</dbReference>
<dbReference type="EMBL" id="FWWZ01000001">
    <property type="protein sequence ID" value="SMC10120.1"/>
    <property type="molecule type" value="Genomic_DNA"/>
</dbReference>
<feature type="transmembrane region" description="Helical" evidence="11">
    <location>
        <begin position="103"/>
        <end position="121"/>
    </location>
</feature>
<keyword evidence="11" id="KW-0479">Metal-binding</keyword>
<keyword evidence="4 11" id="KW-0812">Transmembrane</keyword>
<keyword evidence="3" id="KW-0997">Cell inner membrane</keyword>
<evidence type="ECO:0000256" key="9">
    <source>
        <dbReference type="ARBA" id="ARBA00035120"/>
    </source>
</evidence>
<comment type="similarity">
    <text evidence="9 11">Belongs to the fluoride channel Fluc/FEX (TC 1.A.43) family.</text>
</comment>
<dbReference type="Proteomes" id="UP000192602">
    <property type="component" value="Unassembled WGS sequence"/>
</dbReference>
<dbReference type="GO" id="GO:0005886">
    <property type="term" value="C:plasma membrane"/>
    <property type="evidence" value="ECO:0007669"/>
    <property type="project" value="UniProtKB-SubCell"/>
</dbReference>
<protein>
    <recommendedName>
        <fullName evidence="11">Fluoride-specific ion channel FluC</fullName>
    </recommendedName>
</protein>
<dbReference type="STRING" id="1069081.SAMN05660197_1959"/>
<evidence type="ECO:0000256" key="7">
    <source>
        <dbReference type="ARBA" id="ARBA00023136"/>
    </source>
</evidence>
<feature type="transmembrane region" description="Helical" evidence="11">
    <location>
        <begin position="33"/>
        <end position="57"/>
    </location>
</feature>
<comment type="catalytic activity">
    <reaction evidence="10">
        <text>fluoride(in) = fluoride(out)</text>
        <dbReference type="Rhea" id="RHEA:76159"/>
        <dbReference type="ChEBI" id="CHEBI:17051"/>
    </reaction>
    <physiologicalReaction direction="left-to-right" evidence="10">
        <dbReference type="Rhea" id="RHEA:76160"/>
    </physiologicalReaction>
</comment>
<keyword evidence="6 11" id="KW-0406">Ion transport</keyword>
<dbReference type="InterPro" id="IPR003691">
    <property type="entry name" value="FluC"/>
</dbReference>
<evidence type="ECO:0000313" key="12">
    <source>
        <dbReference type="EMBL" id="SMC10120.1"/>
    </source>
</evidence>
<evidence type="ECO:0000256" key="3">
    <source>
        <dbReference type="ARBA" id="ARBA00022519"/>
    </source>
</evidence>
<dbReference type="AlphaFoldDB" id="A0A1W1WVQ0"/>
<keyword evidence="7 11" id="KW-0472">Membrane</keyword>
<feature type="binding site" evidence="11">
    <location>
        <position position="78"/>
    </location>
    <ligand>
        <name>Na(+)</name>
        <dbReference type="ChEBI" id="CHEBI:29101"/>
        <note>structural</note>
    </ligand>
</feature>